<feature type="transmembrane region" description="Helical" evidence="8">
    <location>
        <begin position="300"/>
        <end position="328"/>
    </location>
</feature>
<evidence type="ECO:0000256" key="8">
    <source>
        <dbReference type="SAM" id="Phobius"/>
    </source>
</evidence>
<evidence type="ECO:0000256" key="2">
    <source>
        <dbReference type="ARBA" id="ARBA00022448"/>
    </source>
</evidence>
<evidence type="ECO:0000313" key="9">
    <source>
        <dbReference type="EMBL" id="RIX36255.1"/>
    </source>
</evidence>
<feature type="transmembrane region" description="Helical" evidence="8">
    <location>
        <begin position="374"/>
        <end position="394"/>
    </location>
</feature>
<dbReference type="STRING" id="1451189.CFAL_11385"/>
<feature type="transmembrane region" description="Helical" evidence="8">
    <location>
        <begin position="169"/>
        <end position="191"/>
    </location>
</feature>
<dbReference type="GO" id="GO:0022857">
    <property type="term" value="F:transmembrane transporter activity"/>
    <property type="evidence" value="ECO:0007669"/>
    <property type="project" value="InterPro"/>
</dbReference>
<feature type="region of interest" description="Disordered" evidence="7">
    <location>
        <begin position="1"/>
        <end position="22"/>
    </location>
</feature>
<keyword evidence="10" id="KW-1185">Reference proteome</keyword>
<evidence type="ECO:0000256" key="5">
    <source>
        <dbReference type="ARBA" id="ARBA00022989"/>
    </source>
</evidence>
<name>A0A418Q949_9CORY</name>
<evidence type="ECO:0000256" key="3">
    <source>
        <dbReference type="ARBA" id="ARBA00022475"/>
    </source>
</evidence>
<sequence>MPMASESTTTATSPQGADASSPRPAGIAFIPLVCMTAALFLTLRNMPVMAQTGMQMFAFNIIAVFAFLIPAALVAAELGTGWSKSGVFGWVEAAFGTRPALVATWLQWTQSLFGLTSILAYAAGTAAYVFKPELGDNPYFVGLSIIAIYWIATLANFGGAENSSKISTFCLIAGVVTPSLILAGVGGWWAASGNSDHFDTSTPLIPDLGNQATLLLFLSFVFGFVGIEVSASNLKYVRNPQKSYPRALFLASIIGFVVTLLGALAIALIIPSNRIDTINGAIQALSTAFSSLDISWATPIIAALIAIGAIGQVSTWIVGPVQGLSVAVDRGFLPPTFAHKNKNDVPTRLLIAQATCISVVGCVFFTGISVGTAFLVLTSIAVILYSVMYLLMFASAIKLRIQQPEVHRSYSVPGGIWGLSAVAGLGALTMLACLIIGFIAPTPNPLETEAMYAVVILIVVCAVTAVPLLAKKMWAARD</sequence>
<keyword evidence="5 8" id="KW-1133">Transmembrane helix</keyword>
<dbReference type="GO" id="GO:0005886">
    <property type="term" value="C:plasma membrane"/>
    <property type="evidence" value="ECO:0007669"/>
    <property type="project" value="UniProtKB-SubCell"/>
</dbReference>
<keyword evidence="4 8" id="KW-0812">Transmembrane</keyword>
<dbReference type="PIRSF" id="PIRSF006060">
    <property type="entry name" value="AA_transporter"/>
    <property type="match status" value="1"/>
</dbReference>
<feature type="transmembrane region" description="Helical" evidence="8">
    <location>
        <begin position="248"/>
        <end position="270"/>
    </location>
</feature>
<feature type="transmembrane region" description="Helical" evidence="8">
    <location>
        <begin position="25"/>
        <end position="44"/>
    </location>
</feature>
<gene>
    <name evidence="9" type="ORF">D3M95_03025</name>
</gene>
<protein>
    <submittedName>
        <fullName evidence="9">Amino acid permease</fullName>
    </submittedName>
</protein>
<keyword evidence="6 8" id="KW-0472">Membrane</keyword>
<feature type="transmembrane region" description="Helical" evidence="8">
    <location>
        <begin position="349"/>
        <end position="368"/>
    </location>
</feature>
<dbReference type="AlphaFoldDB" id="A0A418Q949"/>
<evidence type="ECO:0000256" key="1">
    <source>
        <dbReference type="ARBA" id="ARBA00004651"/>
    </source>
</evidence>
<proteinExistence type="predicted"/>
<comment type="subcellular location">
    <subcellularLocation>
        <location evidence="1">Cell membrane</location>
        <topology evidence="1">Multi-pass membrane protein</topology>
    </subcellularLocation>
</comment>
<dbReference type="InterPro" id="IPR002293">
    <property type="entry name" value="AA/rel_permease1"/>
</dbReference>
<reference evidence="9 10" key="1">
    <citation type="submission" date="2018-09" db="EMBL/GenBank/DDBJ databases">
        <title>Optimization and identification of Corynebacterium falsenii FN1-14 from fish paste.</title>
        <authorList>
            <person name="Daroonpunt R."/>
            <person name="Tanasupawat S."/>
        </authorList>
    </citation>
    <scope>NUCLEOTIDE SEQUENCE [LARGE SCALE GENOMIC DNA]</scope>
    <source>
        <strain evidence="9 10">FN1-14</strain>
    </source>
</reference>
<dbReference type="PANTHER" id="PTHR42770">
    <property type="entry name" value="AMINO ACID TRANSPORTER-RELATED"/>
    <property type="match status" value="1"/>
</dbReference>
<feature type="transmembrane region" description="Helical" evidence="8">
    <location>
        <begin position="415"/>
        <end position="439"/>
    </location>
</feature>
<dbReference type="Pfam" id="PF13520">
    <property type="entry name" value="AA_permease_2"/>
    <property type="match status" value="1"/>
</dbReference>
<keyword evidence="3" id="KW-1003">Cell membrane</keyword>
<dbReference type="InterPro" id="IPR050367">
    <property type="entry name" value="APC_superfamily"/>
</dbReference>
<feature type="compositionally biased region" description="Polar residues" evidence="7">
    <location>
        <begin position="1"/>
        <end position="15"/>
    </location>
</feature>
<feature type="transmembrane region" description="Helical" evidence="8">
    <location>
        <begin position="451"/>
        <end position="470"/>
    </location>
</feature>
<evidence type="ECO:0000313" key="10">
    <source>
        <dbReference type="Proteomes" id="UP000285278"/>
    </source>
</evidence>
<accession>A0A418Q949</accession>
<feature type="transmembrane region" description="Helical" evidence="8">
    <location>
        <begin position="56"/>
        <end position="75"/>
    </location>
</feature>
<keyword evidence="2" id="KW-0813">Transport</keyword>
<evidence type="ECO:0000256" key="6">
    <source>
        <dbReference type="ARBA" id="ARBA00023136"/>
    </source>
</evidence>
<comment type="caution">
    <text evidence="9">The sequence shown here is derived from an EMBL/GenBank/DDBJ whole genome shotgun (WGS) entry which is preliminary data.</text>
</comment>
<feature type="transmembrane region" description="Helical" evidence="8">
    <location>
        <begin position="137"/>
        <end position="157"/>
    </location>
</feature>
<feature type="transmembrane region" description="Helical" evidence="8">
    <location>
        <begin position="211"/>
        <end position="227"/>
    </location>
</feature>
<dbReference type="OrthoDB" id="3170677at2"/>
<dbReference type="EMBL" id="QXJK01000002">
    <property type="protein sequence ID" value="RIX36255.1"/>
    <property type="molecule type" value="Genomic_DNA"/>
</dbReference>
<evidence type="ECO:0000256" key="7">
    <source>
        <dbReference type="SAM" id="MobiDB-lite"/>
    </source>
</evidence>
<organism evidence="9 10">
    <name type="scientific">Corynebacterium falsenii</name>
    <dbReference type="NCBI Taxonomy" id="108486"/>
    <lineage>
        <taxon>Bacteria</taxon>
        <taxon>Bacillati</taxon>
        <taxon>Actinomycetota</taxon>
        <taxon>Actinomycetes</taxon>
        <taxon>Mycobacteriales</taxon>
        <taxon>Corynebacteriaceae</taxon>
        <taxon>Corynebacterium</taxon>
    </lineage>
</organism>
<evidence type="ECO:0000256" key="4">
    <source>
        <dbReference type="ARBA" id="ARBA00022692"/>
    </source>
</evidence>
<dbReference type="PANTHER" id="PTHR42770:SF15">
    <property type="entry name" value="GLUTAMATE_GAMMA-AMINOBUTYRATE ANTIPORTER-RELATED"/>
    <property type="match status" value="1"/>
</dbReference>
<dbReference type="Gene3D" id="1.20.1740.10">
    <property type="entry name" value="Amino acid/polyamine transporter I"/>
    <property type="match status" value="1"/>
</dbReference>
<dbReference type="Proteomes" id="UP000285278">
    <property type="component" value="Unassembled WGS sequence"/>
</dbReference>